<dbReference type="Proteomes" id="UP000178076">
    <property type="component" value="Unassembled WGS sequence"/>
</dbReference>
<name>A0A1F7I4W5_9BACT</name>
<sequence length="381" mass="42907">MHVGIDISQSAFTGSGVARYTTSLVHSITELDTKNTYTFLYSSLRRSVPEKIIKAIKKPHRLIRLYLPPTFLSFLWNNVHLLPVETFTGGVDIFLSSDWAQPPVRRAKSVTVVHDLVSYVYPETLTTSTQLDIRHAQVKANIVATQSKRLGWVKKEADLIIADSHSTRDDLISILNIPSDRIRVVYPSVEFYDISENQAASVAKKYDIRRPFILSAGKLEPRKNIQRLIEAFVLSSAFKTADLVIVGAEGWGSQNLTIPDEIQKHIRFLGFVNDQDLFGLYKGCLFFCYPSLYEGFGYPVIEAMAMGAPVATSNVSSLKELAEGYAELFDPHDTQDIIRSLSELLTNSQKRARLSRKALPYAQSFTKKRFAHELLQLFATL</sequence>
<evidence type="ECO:0000259" key="3">
    <source>
        <dbReference type="Pfam" id="PF13439"/>
    </source>
</evidence>
<dbReference type="EMBL" id="MGAD01000022">
    <property type="protein sequence ID" value="OGK38411.1"/>
    <property type="molecule type" value="Genomic_DNA"/>
</dbReference>
<evidence type="ECO:0000313" key="4">
    <source>
        <dbReference type="EMBL" id="OGK38411.1"/>
    </source>
</evidence>
<evidence type="ECO:0000259" key="2">
    <source>
        <dbReference type="Pfam" id="PF00534"/>
    </source>
</evidence>
<dbReference type="AlphaFoldDB" id="A0A1F7I4W5"/>
<dbReference type="Gene3D" id="3.40.50.2000">
    <property type="entry name" value="Glycogen Phosphorylase B"/>
    <property type="match status" value="2"/>
</dbReference>
<accession>A0A1F7I4W5</accession>
<dbReference type="GO" id="GO:0016757">
    <property type="term" value="F:glycosyltransferase activity"/>
    <property type="evidence" value="ECO:0007669"/>
    <property type="project" value="InterPro"/>
</dbReference>
<dbReference type="Pfam" id="PF00534">
    <property type="entry name" value="Glycos_transf_1"/>
    <property type="match status" value="1"/>
</dbReference>
<dbReference type="InterPro" id="IPR028098">
    <property type="entry name" value="Glyco_trans_4-like_N"/>
</dbReference>
<dbReference type="CDD" id="cd03809">
    <property type="entry name" value="GT4_MtfB-like"/>
    <property type="match status" value="1"/>
</dbReference>
<evidence type="ECO:0000313" key="5">
    <source>
        <dbReference type="Proteomes" id="UP000178076"/>
    </source>
</evidence>
<organism evidence="4 5">
    <name type="scientific">Candidatus Roizmanbacteria bacterium RIFCSPHIGHO2_12_FULL_42_10</name>
    <dbReference type="NCBI Taxonomy" id="1802053"/>
    <lineage>
        <taxon>Bacteria</taxon>
        <taxon>Candidatus Roizmaniibacteriota</taxon>
    </lineage>
</organism>
<evidence type="ECO:0008006" key="6">
    <source>
        <dbReference type="Google" id="ProtNLM"/>
    </source>
</evidence>
<feature type="domain" description="Glycosyltransferase subfamily 4-like N-terminal" evidence="3">
    <location>
        <begin position="15"/>
        <end position="189"/>
    </location>
</feature>
<gene>
    <name evidence="4" type="ORF">A3F32_01690</name>
</gene>
<dbReference type="SUPFAM" id="SSF53756">
    <property type="entry name" value="UDP-Glycosyltransferase/glycogen phosphorylase"/>
    <property type="match status" value="1"/>
</dbReference>
<dbReference type="PANTHER" id="PTHR46401:SF2">
    <property type="entry name" value="GLYCOSYLTRANSFERASE WBBK-RELATED"/>
    <property type="match status" value="1"/>
</dbReference>
<protein>
    <recommendedName>
        <fullName evidence="6">Glycosyl transferase family 1 domain-containing protein</fullName>
    </recommendedName>
</protein>
<keyword evidence="1" id="KW-0808">Transferase</keyword>
<proteinExistence type="predicted"/>
<dbReference type="Pfam" id="PF13439">
    <property type="entry name" value="Glyco_transf_4"/>
    <property type="match status" value="1"/>
</dbReference>
<feature type="domain" description="Glycosyl transferase family 1" evidence="2">
    <location>
        <begin position="209"/>
        <end position="358"/>
    </location>
</feature>
<dbReference type="InterPro" id="IPR001296">
    <property type="entry name" value="Glyco_trans_1"/>
</dbReference>
<reference evidence="4 5" key="1">
    <citation type="journal article" date="2016" name="Nat. Commun.">
        <title>Thousands of microbial genomes shed light on interconnected biogeochemical processes in an aquifer system.</title>
        <authorList>
            <person name="Anantharaman K."/>
            <person name="Brown C.T."/>
            <person name="Hug L.A."/>
            <person name="Sharon I."/>
            <person name="Castelle C.J."/>
            <person name="Probst A.J."/>
            <person name="Thomas B.C."/>
            <person name="Singh A."/>
            <person name="Wilkins M.J."/>
            <person name="Karaoz U."/>
            <person name="Brodie E.L."/>
            <person name="Williams K.H."/>
            <person name="Hubbard S.S."/>
            <person name="Banfield J.F."/>
        </authorList>
    </citation>
    <scope>NUCLEOTIDE SEQUENCE [LARGE SCALE GENOMIC DNA]</scope>
</reference>
<evidence type="ECO:0000256" key="1">
    <source>
        <dbReference type="ARBA" id="ARBA00022679"/>
    </source>
</evidence>
<dbReference type="PANTHER" id="PTHR46401">
    <property type="entry name" value="GLYCOSYLTRANSFERASE WBBK-RELATED"/>
    <property type="match status" value="1"/>
</dbReference>
<comment type="caution">
    <text evidence="4">The sequence shown here is derived from an EMBL/GenBank/DDBJ whole genome shotgun (WGS) entry which is preliminary data.</text>
</comment>